<dbReference type="Pfam" id="PF00646">
    <property type="entry name" value="F-box"/>
    <property type="match status" value="1"/>
</dbReference>
<feature type="domain" description="F-box" evidence="1">
    <location>
        <begin position="28"/>
        <end position="61"/>
    </location>
</feature>
<dbReference type="EMBL" id="KV429077">
    <property type="protein sequence ID" value="KZT67355.1"/>
    <property type="molecule type" value="Genomic_DNA"/>
</dbReference>
<proteinExistence type="predicted"/>
<organism evidence="2 3">
    <name type="scientific">Daedalea quercina L-15889</name>
    <dbReference type="NCBI Taxonomy" id="1314783"/>
    <lineage>
        <taxon>Eukaryota</taxon>
        <taxon>Fungi</taxon>
        <taxon>Dikarya</taxon>
        <taxon>Basidiomycota</taxon>
        <taxon>Agaricomycotina</taxon>
        <taxon>Agaricomycetes</taxon>
        <taxon>Polyporales</taxon>
        <taxon>Fomitopsis</taxon>
    </lineage>
</organism>
<accession>A0A165NTH6</accession>
<evidence type="ECO:0000259" key="1">
    <source>
        <dbReference type="Pfam" id="PF00646"/>
    </source>
</evidence>
<dbReference type="CDD" id="cd09917">
    <property type="entry name" value="F-box_SF"/>
    <property type="match status" value="1"/>
</dbReference>
<keyword evidence="3" id="KW-1185">Reference proteome</keyword>
<sequence>METTDTRTRPGSVARVQEDASRIEVRTILDLNDDVLRYILGHMRSCDLIRLAMTSHAAHNLAIPHHLSHVVLDASLNARVFTQNRVALFCKYILADESRAGALRNLSILGSAFEVIRRTWGTGDNYDVAGALHLVFTKAHLLHTLSFSHAASLFSFMPWFPGIVAGLDNLEVLNLGTTYVDTIRALSQSRILTRPASCVTMRLYVHRFMSLAEELGPNTVFPTIEALTIFGEIRGLATIAEKFPNIRTLMVYPMNYLVIDDGLNSTPTGHWHRLDFVSTEMPLPSMRPVRHLRIKYELDDPNKSNGNRKTFGHTEIMLHAMSPVVLDCRGDDTMLNLLQQCGIDLRFIRVITGNKMSKGPVQQVDAKIMNERIVRLAASLGTLPLRGLVFIADVPFVRAQRRRFAKDIAARFELIEYVALGHAAAQTDPYTDHRCQWYRVTRQPGGPPSIKPLKGAEGDKVHNELLATCRPGV</sequence>
<protein>
    <recommendedName>
        <fullName evidence="1">F-box domain-containing protein</fullName>
    </recommendedName>
</protein>
<dbReference type="InterPro" id="IPR001810">
    <property type="entry name" value="F-box_dom"/>
</dbReference>
<name>A0A165NTH6_9APHY</name>
<gene>
    <name evidence="2" type="ORF">DAEQUDRAFT_812906</name>
</gene>
<dbReference type="Proteomes" id="UP000076727">
    <property type="component" value="Unassembled WGS sequence"/>
</dbReference>
<reference evidence="2 3" key="1">
    <citation type="journal article" date="2016" name="Mol. Biol. Evol.">
        <title>Comparative Genomics of Early-Diverging Mushroom-Forming Fungi Provides Insights into the Origins of Lignocellulose Decay Capabilities.</title>
        <authorList>
            <person name="Nagy L.G."/>
            <person name="Riley R."/>
            <person name="Tritt A."/>
            <person name="Adam C."/>
            <person name="Daum C."/>
            <person name="Floudas D."/>
            <person name="Sun H."/>
            <person name="Yadav J.S."/>
            <person name="Pangilinan J."/>
            <person name="Larsson K.H."/>
            <person name="Matsuura K."/>
            <person name="Barry K."/>
            <person name="Labutti K."/>
            <person name="Kuo R."/>
            <person name="Ohm R.A."/>
            <person name="Bhattacharya S.S."/>
            <person name="Shirouzu T."/>
            <person name="Yoshinaga Y."/>
            <person name="Martin F.M."/>
            <person name="Grigoriev I.V."/>
            <person name="Hibbett D.S."/>
        </authorList>
    </citation>
    <scope>NUCLEOTIDE SEQUENCE [LARGE SCALE GENOMIC DNA]</scope>
    <source>
        <strain evidence="2 3">L-15889</strain>
    </source>
</reference>
<evidence type="ECO:0000313" key="2">
    <source>
        <dbReference type="EMBL" id="KZT67355.1"/>
    </source>
</evidence>
<evidence type="ECO:0000313" key="3">
    <source>
        <dbReference type="Proteomes" id="UP000076727"/>
    </source>
</evidence>
<dbReference type="AlphaFoldDB" id="A0A165NTH6"/>
<dbReference type="OrthoDB" id="2808371at2759"/>
<dbReference type="STRING" id="1314783.A0A165NTH6"/>